<protein>
    <recommendedName>
        <fullName evidence="2">Cytochrome bc1 complex Rieske iron-sulfur subunit</fullName>
    </recommendedName>
    <alternativeName>
        <fullName evidence="8">Cytochrome bc1 reductase complex subunit QcrA</fullName>
    </alternativeName>
</protein>
<feature type="signal peptide" evidence="11">
    <location>
        <begin position="1"/>
        <end position="25"/>
    </location>
</feature>
<dbReference type="RefSeq" id="WP_255062759.1">
    <property type="nucleotide sequence ID" value="NZ_JANDBD010000010.1"/>
</dbReference>
<dbReference type="InterPro" id="IPR017941">
    <property type="entry name" value="Rieske_2Fe-2S"/>
</dbReference>
<sequence length="150" mass="14632">MLDAHARRRTVIVGAGVGAAATALAACSTYDKQPDADGDSPPATSSASTSAAPGAPASAAAITKTADVPVGSAVIVDDVVVTQPTAGDFKGFSSVCPHAGCKVAEVVDAVIKCPCHGSEFNLDGSVVKGPATKPLETTAITVQGDSIVAG</sequence>
<evidence type="ECO:0000256" key="8">
    <source>
        <dbReference type="ARBA" id="ARBA00029586"/>
    </source>
</evidence>
<evidence type="ECO:0000256" key="1">
    <source>
        <dbReference type="ARBA" id="ARBA00002494"/>
    </source>
</evidence>
<evidence type="ECO:0000256" key="11">
    <source>
        <dbReference type="SAM" id="SignalP"/>
    </source>
</evidence>
<keyword evidence="6" id="KW-0411">Iron-sulfur</keyword>
<keyword evidence="4" id="KW-0479">Metal-binding</keyword>
<keyword evidence="5" id="KW-0408">Iron</keyword>
<dbReference type="InterPro" id="IPR014349">
    <property type="entry name" value="Rieske_Fe-S_prot"/>
</dbReference>
<comment type="cofactor">
    <cofactor evidence="9">
        <name>[2Fe-2S] cluster</name>
        <dbReference type="ChEBI" id="CHEBI:190135"/>
    </cofactor>
</comment>
<keyword evidence="7" id="KW-1015">Disulfide bond</keyword>
<dbReference type="CDD" id="cd03467">
    <property type="entry name" value="Rieske"/>
    <property type="match status" value="1"/>
</dbReference>
<keyword evidence="11" id="KW-0732">Signal</keyword>
<accession>A0ABT1M770</accession>
<dbReference type="Proteomes" id="UP001651690">
    <property type="component" value="Unassembled WGS sequence"/>
</dbReference>
<dbReference type="InterPro" id="IPR036922">
    <property type="entry name" value="Rieske_2Fe-2S_sf"/>
</dbReference>
<evidence type="ECO:0000313" key="13">
    <source>
        <dbReference type="EMBL" id="MCP9275021.1"/>
    </source>
</evidence>
<dbReference type="InterPro" id="IPR005805">
    <property type="entry name" value="Rieske_Fe-S_prot_C"/>
</dbReference>
<feature type="compositionally biased region" description="Low complexity" evidence="10">
    <location>
        <begin position="39"/>
        <end position="58"/>
    </location>
</feature>
<evidence type="ECO:0000256" key="9">
    <source>
        <dbReference type="ARBA" id="ARBA00034078"/>
    </source>
</evidence>
<dbReference type="PROSITE" id="PS51296">
    <property type="entry name" value="RIESKE"/>
    <property type="match status" value="1"/>
</dbReference>
<keyword evidence="3" id="KW-0001">2Fe-2S</keyword>
<name>A0ABT1M770_9MYCO</name>
<dbReference type="PROSITE" id="PS51257">
    <property type="entry name" value="PROKAR_LIPOPROTEIN"/>
    <property type="match status" value="1"/>
</dbReference>
<evidence type="ECO:0000256" key="4">
    <source>
        <dbReference type="ARBA" id="ARBA00022723"/>
    </source>
</evidence>
<dbReference type="SUPFAM" id="SSF50022">
    <property type="entry name" value="ISP domain"/>
    <property type="match status" value="1"/>
</dbReference>
<dbReference type="EMBL" id="JANDBD010000010">
    <property type="protein sequence ID" value="MCP9275021.1"/>
    <property type="molecule type" value="Genomic_DNA"/>
</dbReference>
<evidence type="ECO:0000256" key="7">
    <source>
        <dbReference type="ARBA" id="ARBA00023157"/>
    </source>
</evidence>
<reference evidence="13 14" key="1">
    <citation type="submission" date="2022-06" db="EMBL/GenBank/DDBJ databases">
        <title>Mycolicibacterium sp. CAU 1645 isolated from seawater.</title>
        <authorList>
            <person name="Kim W."/>
        </authorList>
    </citation>
    <scope>NUCLEOTIDE SEQUENCE [LARGE SCALE GENOMIC DNA]</scope>
    <source>
        <strain evidence="13 14">CAU 1645</strain>
    </source>
</reference>
<proteinExistence type="predicted"/>
<dbReference type="PRINTS" id="PR00162">
    <property type="entry name" value="RIESKE"/>
</dbReference>
<evidence type="ECO:0000256" key="5">
    <source>
        <dbReference type="ARBA" id="ARBA00023004"/>
    </source>
</evidence>
<evidence type="ECO:0000256" key="10">
    <source>
        <dbReference type="SAM" id="MobiDB-lite"/>
    </source>
</evidence>
<dbReference type="PANTHER" id="PTHR10134">
    <property type="entry name" value="CYTOCHROME B-C1 COMPLEX SUBUNIT RIESKE, MITOCHONDRIAL"/>
    <property type="match status" value="1"/>
</dbReference>
<evidence type="ECO:0000256" key="2">
    <source>
        <dbReference type="ARBA" id="ARBA00015816"/>
    </source>
</evidence>
<keyword evidence="14" id="KW-1185">Reference proteome</keyword>
<comment type="function">
    <text evidence="1">Iron-sulfur subunit of the cytochrome bc1 complex, an essential component of the respiratory electron transport chain required for ATP synthesis. The bc1 complex catalyzes the oxidation of menaquinol and the reduction of cytochrome c in the respiratory chain. The bc1 complex operates through a Q-cycle mechanism that couples electron transfer to generation of the proton gradient that drives ATP synthesis.</text>
</comment>
<feature type="domain" description="Rieske" evidence="12">
    <location>
        <begin position="54"/>
        <end position="149"/>
    </location>
</feature>
<dbReference type="Gene3D" id="2.102.10.10">
    <property type="entry name" value="Rieske [2Fe-2S] iron-sulphur domain"/>
    <property type="match status" value="1"/>
</dbReference>
<organism evidence="13 14">
    <name type="scientific">Mycolicibacterium arenosum</name>
    <dbReference type="NCBI Taxonomy" id="2952157"/>
    <lineage>
        <taxon>Bacteria</taxon>
        <taxon>Bacillati</taxon>
        <taxon>Actinomycetota</taxon>
        <taxon>Actinomycetes</taxon>
        <taxon>Mycobacteriales</taxon>
        <taxon>Mycobacteriaceae</taxon>
        <taxon>Mycolicibacterium</taxon>
    </lineage>
</organism>
<feature type="chain" id="PRO_5045838836" description="Cytochrome bc1 complex Rieske iron-sulfur subunit" evidence="11">
    <location>
        <begin position="26"/>
        <end position="150"/>
    </location>
</feature>
<evidence type="ECO:0000256" key="3">
    <source>
        <dbReference type="ARBA" id="ARBA00022714"/>
    </source>
</evidence>
<evidence type="ECO:0000256" key="6">
    <source>
        <dbReference type="ARBA" id="ARBA00023014"/>
    </source>
</evidence>
<gene>
    <name evidence="13" type="ORF">NM203_22795</name>
</gene>
<evidence type="ECO:0000259" key="12">
    <source>
        <dbReference type="PROSITE" id="PS51296"/>
    </source>
</evidence>
<dbReference type="Pfam" id="PF00355">
    <property type="entry name" value="Rieske"/>
    <property type="match status" value="1"/>
</dbReference>
<feature type="region of interest" description="Disordered" evidence="10">
    <location>
        <begin position="31"/>
        <end position="58"/>
    </location>
</feature>
<evidence type="ECO:0000313" key="14">
    <source>
        <dbReference type="Proteomes" id="UP001651690"/>
    </source>
</evidence>
<comment type="caution">
    <text evidence="13">The sequence shown here is derived from an EMBL/GenBank/DDBJ whole genome shotgun (WGS) entry which is preliminary data.</text>
</comment>